<evidence type="ECO:0000313" key="1">
    <source>
        <dbReference type="EMBL" id="KAJ8122305.1"/>
    </source>
</evidence>
<proteinExistence type="predicted"/>
<keyword evidence="2" id="KW-1185">Reference proteome</keyword>
<sequence>MSSVGTNESAIAVGISFPIIDGILVGLRFYTRRYTKSALQIDDWFCIPAWVGAFSLSSAVREACVFKGAFKKAEFHDPAHRTEQERIIAQVTAALVILWMGANFCIKLIMLFFYRRIFVGHLFNISSKGLIGLSVVWFIYAVASWLFYCGTNFEPNFEGGWAICPTWGFKIQLGVFALDSFIDLCLLLLPNPFVKVWCLQLDLKRKISVTIIFILGGFAFVAGLNNTIIQLVNLADSASPKQNKSNNRPLTCFD</sequence>
<protein>
    <submittedName>
        <fullName evidence="1">Uncharacterized protein</fullName>
    </submittedName>
</protein>
<name>A0ACC2J4H6_9PEZI</name>
<evidence type="ECO:0000313" key="2">
    <source>
        <dbReference type="Proteomes" id="UP001153334"/>
    </source>
</evidence>
<dbReference type="EMBL" id="JAPESX010000255">
    <property type="protein sequence ID" value="KAJ8122305.1"/>
    <property type="molecule type" value="Genomic_DNA"/>
</dbReference>
<accession>A0ACC2J4H6</accession>
<comment type="caution">
    <text evidence="1">The sequence shown here is derived from an EMBL/GenBank/DDBJ whole genome shotgun (WGS) entry which is preliminary data.</text>
</comment>
<reference evidence="1" key="1">
    <citation type="submission" date="2022-11" db="EMBL/GenBank/DDBJ databases">
        <title>Genome Sequence of Nemania bipapillata.</title>
        <authorList>
            <person name="Buettner E."/>
        </authorList>
    </citation>
    <scope>NUCLEOTIDE SEQUENCE</scope>
    <source>
        <strain evidence="1">CP14</strain>
    </source>
</reference>
<gene>
    <name evidence="1" type="ORF">ONZ43_g1466</name>
</gene>
<dbReference type="Proteomes" id="UP001153334">
    <property type="component" value="Unassembled WGS sequence"/>
</dbReference>
<organism evidence="1 2">
    <name type="scientific">Nemania bipapillata</name>
    <dbReference type="NCBI Taxonomy" id="110536"/>
    <lineage>
        <taxon>Eukaryota</taxon>
        <taxon>Fungi</taxon>
        <taxon>Dikarya</taxon>
        <taxon>Ascomycota</taxon>
        <taxon>Pezizomycotina</taxon>
        <taxon>Sordariomycetes</taxon>
        <taxon>Xylariomycetidae</taxon>
        <taxon>Xylariales</taxon>
        <taxon>Xylariaceae</taxon>
        <taxon>Nemania</taxon>
    </lineage>
</organism>